<dbReference type="OrthoDB" id="385012at2"/>
<comment type="subcellular location">
    <subcellularLocation>
        <location evidence="1">Cell membrane</location>
        <topology evidence="1">Multi-pass membrane protein</topology>
    </subcellularLocation>
</comment>
<dbReference type="InterPro" id="IPR005538">
    <property type="entry name" value="LrgA/CidA"/>
</dbReference>
<dbReference type="EMBL" id="WXYQ01000003">
    <property type="protein sequence ID" value="NBG94782.1"/>
    <property type="molecule type" value="Genomic_DNA"/>
</dbReference>
<evidence type="ECO:0000256" key="5">
    <source>
        <dbReference type="ARBA" id="ARBA00023136"/>
    </source>
</evidence>
<proteinExistence type="predicted"/>
<evidence type="ECO:0000256" key="6">
    <source>
        <dbReference type="SAM" id="Phobius"/>
    </source>
</evidence>
<name>A0A845Q835_9HYPH</name>
<keyword evidence="2" id="KW-1003">Cell membrane</keyword>
<organism evidence="7 8">
    <name type="scientific">Pyruvatibacter mobilis</name>
    <dbReference type="NCBI Taxonomy" id="1712261"/>
    <lineage>
        <taxon>Bacteria</taxon>
        <taxon>Pseudomonadati</taxon>
        <taxon>Pseudomonadota</taxon>
        <taxon>Alphaproteobacteria</taxon>
        <taxon>Hyphomicrobiales</taxon>
        <taxon>Parvibaculaceae</taxon>
        <taxon>Pyruvatibacter</taxon>
    </lineage>
</organism>
<evidence type="ECO:0000313" key="7">
    <source>
        <dbReference type="EMBL" id="NBG94782.1"/>
    </source>
</evidence>
<evidence type="ECO:0000256" key="4">
    <source>
        <dbReference type="ARBA" id="ARBA00022989"/>
    </source>
</evidence>
<keyword evidence="4 6" id="KW-1133">Transmembrane helix</keyword>
<dbReference type="Proteomes" id="UP000470384">
    <property type="component" value="Unassembled WGS sequence"/>
</dbReference>
<dbReference type="Pfam" id="PF03788">
    <property type="entry name" value="LrgA"/>
    <property type="match status" value="1"/>
</dbReference>
<evidence type="ECO:0000313" key="8">
    <source>
        <dbReference type="Proteomes" id="UP000470384"/>
    </source>
</evidence>
<evidence type="ECO:0000256" key="2">
    <source>
        <dbReference type="ARBA" id="ARBA00022475"/>
    </source>
</evidence>
<keyword evidence="3 6" id="KW-0812">Transmembrane</keyword>
<accession>A0A845Q835</accession>
<dbReference type="PANTHER" id="PTHR33931">
    <property type="entry name" value="HOLIN-LIKE PROTEIN CIDA-RELATED"/>
    <property type="match status" value="1"/>
</dbReference>
<comment type="caution">
    <text evidence="7">The sequence shown here is derived from an EMBL/GenBank/DDBJ whole genome shotgun (WGS) entry which is preliminary data.</text>
</comment>
<dbReference type="AlphaFoldDB" id="A0A845Q835"/>
<feature type="transmembrane region" description="Helical" evidence="6">
    <location>
        <begin position="12"/>
        <end position="32"/>
    </location>
</feature>
<dbReference type="GO" id="GO:0005886">
    <property type="term" value="C:plasma membrane"/>
    <property type="evidence" value="ECO:0007669"/>
    <property type="project" value="UniProtKB-SubCell"/>
</dbReference>
<keyword evidence="8" id="KW-1185">Reference proteome</keyword>
<feature type="transmembrane region" description="Helical" evidence="6">
    <location>
        <begin position="44"/>
        <end position="62"/>
    </location>
</feature>
<reference evidence="7 8" key="1">
    <citation type="journal article" date="2016" name="Int. J. Syst. Evol. Microbiol.">
        <title>Pyruvatibacter mobilis gen. nov., sp. nov., a marine bacterium from the culture broth of Picochlorum sp. 122.</title>
        <authorList>
            <person name="Wang G."/>
            <person name="Tang M."/>
            <person name="Wu H."/>
            <person name="Dai S."/>
            <person name="Li T."/>
            <person name="Chen C."/>
            <person name="He H."/>
            <person name="Fan J."/>
            <person name="Xiang W."/>
            <person name="Li X."/>
        </authorList>
    </citation>
    <scope>NUCLEOTIDE SEQUENCE [LARGE SCALE GENOMIC DNA]</scope>
    <source>
        <strain evidence="7 8">GYP-11</strain>
    </source>
</reference>
<feature type="transmembrane region" description="Helical" evidence="6">
    <location>
        <begin position="68"/>
        <end position="90"/>
    </location>
</feature>
<keyword evidence="5 6" id="KW-0472">Membrane</keyword>
<dbReference type="PANTHER" id="PTHR33931:SF2">
    <property type="entry name" value="HOLIN-LIKE PROTEIN CIDA"/>
    <property type="match status" value="1"/>
</dbReference>
<evidence type="ECO:0000256" key="3">
    <source>
        <dbReference type="ARBA" id="ARBA00022692"/>
    </source>
</evidence>
<protein>
    <submittedName>
        <fullName evidence="7">CidA/LrgA family protein</fullName>
    </submittedName>
</protein>
<gene>
    <name evidence="7" type="ORF">GTQ45_03450</name>
</gene>
<evidence type="ECO:0000256" key="1">
    <source>
        <dbReference type="ARBA" id="ARBA00004651"/>
    </source>
</evidence>
<sequence length="99" mass="9846">MQGLGLPIPGPVAGLVLLLGVLAVSGGIPAGLGRLADLLLRHLNLFFVPAGVGLMAHLALLARDGAALTVAIILSTLAGLVVAAAVFLWARNKSSGHAP</sequence>